<accession>A0ABV8U5M1</accession>
<organism evidence="2 3">
    <name type="scientific">Kordiimonas lipolytica</name>
    <dbReference type="NCBI Taxonomy" id="1662421"/>
    <lineage>
        <taxon>Bacteria</taxon>
        <taxon>Pseudomonadati</taxon>
        <taxon>Pseudomonadota</taxon>
        <taxon>Alphaproteobacteria</taxon>
        <taxon>Kordiimonadales</taxon>
        <taxon>Kordiimonadaceae</taxon>
        <taxon>Kordiimonas</taxon>
    </lineage>
</organism>
<feature type="domain" description="NAD-dependent epimerase/dehydratase" evidence="1">
    <location>
        <begin position="6"/>
        <end position="215"/>
    </location>
</feature>
<dbReference type="SUPFAM" id="SSF51735">
    <property type="entry name" value="NAD(P)-binding Rossmann-fold domains"/>
    <property type="match status" value="1"/>
</dbReference>
<dbReference type="Pfam" id="PF01370">
    <property type="entry name" value="Epimerase"/>
    <property type="match status" value="1"/>
</dbReference>
<gene>
    <name evidence="2" type="ORF">ACFO5Q_01365</name>
</gene>
<reference evidence="3" key="1">
    <citation type="journal article" date="2019" name="Int. J. Syst. Evol. Microbiol.">
        <title>The Global Catalogue of Microorganisms (GCM) 10K type strain sequencing project: providing services to taxonomists for standard genome sequencing and annotation.</title>
        <authorList>
            <consortium name="The Broad Institute Genomics Platform"/>
            <consortium name="The Broad Institute Genome Sequencing Center for Infectious Disease"/>
            <person name="Wu L."/>
            <person name="Ma J."/>
        </authorList>
    </citation>
    <scope>NUCLEOTIDE SEQUENCE [LARGE SCALE GENOMIC DNA]</scope>
    <source>
        <strain evidence="3">CGMCC 1.15304</strain>
    </source>
</reference>
<comment type="caution">
    <text evidence="2">The sequence shown here is derived from an EMBL/GenBank/DDBJ whole genome shotgun (WGS) entry which is preliminary data.</text>
</comment>
<dbReference type="InterPro" id="IPR001509">
    <property type="entry name" value="Epimerase_deHydtase"/>
</dbReference>
<dbReference type="InterPro" id="IPR036291">
    <property type="entry name" value="NAD(P)-bd_dom_sf"/>
</dbReference>
<keyword evidence="3" id="KW-1185">Reference proteome</keyword>
<proteinExistence type="predicted"/>
<dbReference type="CDD" id="cd05271">
    <property type="entry name" value="NDUFA9_like_SDR_a"/>
    <property type="match status" value="1"/>
</dbReference>
<name>A0ABV8U5M1_9PROT</name>
<dbReference type="EMBL" id="JBHSCR010000001">
    <property type="protein sequence ID" value="MFC4346492.1"/>
    <property type="molecule type" value="Genomic_DNA"/>
</dbReference>
<evidence type="ECO:0000259" key="1">
    <source>
        <dbReference type="Pfam" id="PF01370"/>
    </source>
</evidence>
<evidence type="ECO:0000313" key="2">
    <source>
        <dbReference type="EMBL" id="MFC4346492.1"/>
    </source>
</evidence>
<evidence type="ECO:0000313" key="3">
    <source>
        <dbReference type="Proteomes" id="UP001595776"/>
    </source>
</evidence>
<dbReference type="PANTHER" id="PTHR12126:SF11">
    <property type="entry name" value="NADH DEHYDROGENASE [UBIQUINONE] 1 ALPHA SUBCOMPLEX SUBUNIT 9, MITOCHONDRIAL"/>
    <property type="match status" value="1"/>
</dbReference>
<dbReference type="InterPro" id="IPR051207">
    <property type="entry name" value="ComplexI_NDUFA9_subunit"/>
</dbReference>
<dbReference type="Proteomes" id="UP001595776">
    <property type="component" value="Unassembled WGS sequence"/>
</dbReference>
<dbReference type="PANTHER" id="PTHR12126">
    <property type="entry name" value="NADH-UBIQUINONE OXIDOREDUCTASE 39 KDA SUBUNIT-RELATED"/>
    <property type="match status" value="1"/>
</dbReference>
<protein>
    <submittedName>
        <fullName evidence="2">Complex I NDUFA9 subunit family protein</fullName>
    </submittedName>
</protein>
<dbReference type="Gene3D" id="3.40.50.720">
    <property type="entry name" value="NAD(P)-binding Rossmann-like Domain"/>
    <property type="match status" value="1"/>
</dbReference>
<dbReference type="RefSeq" id="WP_068151113.1">
    <property type="nucleotide sequence ID" value="NZ_JBHSCR010000001.1"/>
</dbReference>
<sequence length="313" mass="33801">MKDRLVTVFGGSGFIGRYIVERLAREGARVRVAVRRPNEALFLKPLGELGQIQLMAANLKNEASVRRAIRGADAVINLVGILYNSGGQTFEALQAEGAGLVARVASEEGVKHMVHMSALGATHASDSRYARTKAMGEDAVLSAFPKATVLRPSVVIGPEDGFYNRFAKLVKMFPILPIPGADTKFQPVYVDDVAAAAVMASRGGDAFEGKTFELGGPQAMSLRALLQDMMDRIGTHRPIIRVPWGLAMLQATFMQMLPNPPLTRDQVTLLRSDNIVSEGAEGFEAFGITPTGIAGVLPRYSQQYKPKGQFRAS</sequence>